<dbReference type="EMBL" id="ATAM02000003">
    <property type="protein sequence ID" value="KAL0252730.1"/>
    <property type="molecule type" value="Genomic_DNA"/>
</dbReference>
<name>A0ABR3BWG2_9TREE</name>
<keyword evidence="3" id="KW-1185">Reference proteome</keyword>
<evidence type="ECO:0000313" key="2">
    <source>
        <dbReference type="EMBL" id="KAL0252730.1"/>
    </source>
</evidence>
<dbReference type="Proteomes" id="UP000054399">
    <property type="component" value="Unassembled WGS sequence"/>
</dbReference>
<evidence type="ECO:0000313" key="3">
    <source>
        <dbReference type="Proteomes" id="UP000054399"/>
    </source>
</evidence>
<dbReference type="PANTHER" id="PTHR37792:SF1">
    <property type="entry name" value="RIBONUCLEASE MRP PROTEIN SUBUNIT RMP1"/>
    <property type="match status" value="1"/>
</dbReference>
<reference evidence="2 3" key="2">
    <citation type="submission" date="2024-01" db="EMBL/GenBank/DDBJ databases">
        <title>Comparative genomics of Cryptococcus and Kwoniella reveals pathogenesis evolution and contrasting modes of karyotype evolution via chromosome fusion or intercentromeric recombination.</title>
        <authorList>
            <person name="Coelho M.A."/>
            <person name="David-Palma M."/>
            <person name="Shea T."/>
            <person name="Bowers K."/>
            <person name="Mcginley-Smith S."/>
            <person name="Mohammad A.W."/>
            <person name="Gnirke A."/>
            <person name="Yurkov A.M."/>
            <person name="Nowrousian M."/>
            <person name="Sun S."/>
            <person name="Cuomo C.A."/>
            <person name="Heitman J."/>
        </authorList>
    </citation>
    <scope>NUCLEOTIDE SEQUENCE [LARGE SCALE GENOMIC DNA]</scope>
    <source>
        <strain evidence="2 3">IND107</strain>
    </source>
</reference>
<evidence type="ECO:0000256" key="1">
    <source>
        <dbReference type="SAM" id="MobiDB-lite"/>
    </source>
</evidence>
<proteinExistence type="predicted"/>
<reference evidence="3" key="1">
    <citation type="submission" date="2015-01" db="EMBL/GenBank/DDBJ databases">
        <title>The Genome Sequence of Cryptococcus gattii MMRL2647.</title>
        <authorList>
            <consortium name="The Broad Institute Genomics Platform"/>
            <person name="Cuomo C."/>
            <person name="Litvintseva A."/>
            <person name="Chen Y."/>
            <person name="Heitman J."/>
            <person name="Sun S."/>
            <person name="Springer D."/>
            <person name="Dromer F."/>
            <person name="Young S."/>
            <person name="Zeng Q."/>
            <person name="Gargeya S."/>
            <person name="Abouelleil A."/>
            <person name="Alvarado L."/>
            <person name="Chapman S.B."/>
            <person name="Gainer-Dewar J."/>
            <person name="Goldberg J."/>
            <person name="Griggs A."/>
            <person name="Gujja S."/>
            <person name="Hansen M."/>
            <person name="Howarth C."/>
            <person name="Imamovic A."/>
            <person name="Larimer J."/>
            <person name="Murphy C."/>
            <person name="Naylor J."/>
            <person name="Pearson M."/>
            <person name="Priest M."/>
            <person name="Roberts A."/>
            <person name="Saif S."/>
            <person name="Shea T."/>
            <person name="Sykes S."/>
            <person name="Wortman J."/>
            <person name="Nusbaum C."/>
            <person name="Birren B."/>
        </authorList>
    </citation>
    <scope>NUCLEOTIDE SEQUENCE [LARGE SCALE GENOMIC DNA]</scope>
    <source>
        <strain evidence="3">IND107</strain>
    </source>
</reference>
<evidence type="ECO:0008006" key="4">
    <source>
        <dbReference type="Google" id="ProtNLM"/>
    </source>
</evidence>
<dbReference type="GeneID" id="91988980"/>
<feature type="region of interest" description="Disordered" evidence="1">
    <location>
        <begin position="198"/>
        <end position="232"/>
    </location>
</feature>
<feature type="compositionally biased region" description="Polar residues" evidence="1">
    <location>
        <begin position="199"/>
        <end position="221"/>
    </location>
</feature>
<gene>
    <name evidence="2" type="ORF">I308_102122</name>
</gene>
<dbReference type="PANTHER" id="PTHR37792">
    <property type="entry name" value="RIBONUCLEASE MRP PROTEIN SUBUNIT RMP1"/>
    <property type="match status" value="1"/>
</dbReference>
<comment type="caution">
    <text evidence="2">The sequence shown here is derived from an EMBL/GenBank/DDBJ whole genome shotgun (WGS) entry which is preliminary data.</text>
</comment>
<sequence length="358" mass="39413">MLPYTSGYSTPVPSSSSLHFHASLPSHLSTELALLQTFIKRASAQHRSQLFLQRMEGILRVGKSMLLHVLKASEERTGEACIAWRWKGENLIKKMIKMLFSGHYITSQIIDLYHFLPLQTTVLSIYARLFTVTVSLANSLEMDVEQLLVVAGKATNGKRRMGPEENQKTDKVATGTLLAGAIKDNGVDVEMGEVIERPGSSQSLGRVSKSKSTPGSISERSAFSPKPPKRGKVVPSAVAALSSTVDSGINLENDCLEKETTIVSKSVELPASLQIDQLLDNIPSTNIAKDKKKKRRVETGINVSDAKAPKEDVSIEDDSFNKKKKRIVKDEEEGKSDEKTIAKKKKKKKDAMDDIFGF</sequence>
<organism evidence="2 3">
    <name type="scientific">Cryptococcus tetragattii IND107</name>
    <dbReference type="NCBI Taxonomy" id="1296105"/>
    <lineage>
        <taxon>Eukaryota</taxon>
        <taxon>Fungi</taxon>
        <taxon>Dikarya</taxon>
        <taxon>Basidiomycota</taxon>
        <taxon>Agaricomycotina</taxon>
        <taxon>Tremellomycetes</taxon>
        <taxon>Tremellales</taxon>
        <taxon>Cryptococcaceae</taxon>
        <taxon>Cryptococcus</taxon>
        <taxon>Cryptococcus gattii species complex</taxon>
    </lineage>
</organism>
<dbReference type="InterPro" id="IPR047205">
    <property type="entry name" value="RMP1"/>
</dbReference>
<protein>
    <recommendedName>
        <fullName evidence="4">Nucleolus and neural progenitor protein-like N-terminal domain-containing protein</fullName>
    </recommendedName>
</protein>
<accession>A0ABR3BWG2</accession>
<dbReference type="RefSeq" id="XP_066615450.1">
    <property type="nucleotide sequence ID" value="XM_066756673.1"/>
</dbReference>
<feature type="region of interest" description="Disordered" evidence="1">
    <location>
        <begin position="290"/>
        <end position="358"/>
    </location>
</feature>